<feature type="domain" description="AB hydrolase-1" evidence="2">
    <location>
        <begin position="31"/>
        <end position="283"/>
    </location>
</feature>
<dbReference type="PANTHER" id="PTHR47751:SF2">
    <property type="entry name" value="DLTD N-TERMINAL DOMAIN PROTEIN (AFU_ORTHOLOGUE AFUA_8G00380)-RELATED"/>
    <property type="match status" value="1"/>
</dbReference>
<gene>
    <name evidence="3" type="primary">apmlB</name>
</gene>
<dbReference type="Gene3D" id="3.40.50.1820">
    <property type="entry name" value="alpha/beta hydrolase"/>
    <property type="match status" value="1"/>
</dbReference>
<evidence type="ECO:0000259" key="2">
    <source>
        <dbReference type="Pfam" id="PF12697"/>
    </source>
</evidence>
<proteinExistence type="inferred from homology"/>
<dbReference type="PANTHER" id="PTHR47751">
    <property type="entry name" value="SUPERFAMILY HYDROLASE, PUTATIVE (AFU_ORTHOLOGUE AFUA_2G16580)-RELATED"/>
    <property type="match status" value="1"/>
</dbReference>
<dbReference type="EMBL" id="LC468826">
    <property type="protein sequence ID" value="BBJ21456.1"/>
    <property type="molecule type" value="Genomic_DNA"/>
</dbReference>
<dbReference type="InterPro" id="IPR051411">
    <property type="entry name" value="Polyketide_trans_af380"/>
</dbReference>
<sequence length="307" mass="34413">MGLSEKVEFKTLDGLVLRGFLYSARAKGPAIVMTPGFNFPVSLLYHEVALGFQAAGITALVYDPRSVGRSDGLPRSDINPAKQSEDFSDAITFLKTKPVVDPKRIALWGYSLSAAAALMAAGLDPRVKLVVAVCPAPVPYNFEAPGKRRKYLDLAIRDRESQARGKEPFYVQYIGDSEETALFDYRKQRGMEELEYDEVVENLTKIAPGFRNEVTIQTLRRLGSWSFADVPQRVGPTPVLQVFAVHEELEHIRKTQEAIWAGLTGPKERHTEDRGHMDVLTPDGHRFAHLVKVQVDFVLKNFAQRMR</sequence>
<evidence type="ECO:0000313" key="3">
    <source>
        <dbReference type="EMBL" id="BBJ21456.1"/>
    </source>
</evidence>
<dbReference type="Pfam" id="PF12697">
    <property type="entry name" value="Abhydrolase_6"/>
    <property type="match status" value="1"/>
</dbReference>
<protein>
    <submittedName>
        <fullName evidence="3">Thioesterase</fullName>
    </submittedName>
</protein>
<name>A0A5A4RH71_ARTPE</name>
<reference evidence="3" key="1">
    <citation type="submission" date="2019-03" db="EMBL/GenBank/DDBJ databases">
        <title>Post-genomic natural product discovery of fungal polyene macrolide from a hairy caterpillar associated fungus, Arthrinium phaeospermum.</title>
        <authorList>
            <person name="Morishita Y."/>
            <person name="Zhang H."/>
            <person name="Mori K."/>
            <person name="Taniguchi T."/>
            <person name="Monde K."/>
            <person name="Asai T."/>
        </authorList>
    </citation>
    <scope>NUCLEOTIDE SEQUENCE</scope>
    <source>
        <strain evidence="3">Kemushi-1</strain>
    </source>
</reference>
<comment type="similarity">
    <text evidence="1">Belongs to the polyketide transferase af380 family.</text>
</comment>
<dbReference type="InterPro" id="IPR000073">
    <property type="entry name" value="AB_hydrolase_1"/>
</dbReference>
<accession>A0A5A4RH71</accession>
<dbReference type="InterPro" id="IPR029058">
    <property type="entry name" value="AB_hydrolase_fold"/>
</dbReference>
<organism evidence="3">
    <name type="scientific">Arthrinium phaeospermum</name>
    <name type="common">Gymnosporium phaeospermum</name>
    <dbReference type="NCBI Taxonomy" id="112178"/>
    <lineage>
        <taxon>Eukaryota</taxon>
        <taxon>Fungi</taxon>
        <taxon>Dikarya</taxon>
        <taxon>Ascomycota</taxon>
        <taxon>Pezizomycotina</taxon>
        <taxon>Sordariomycetes</taxon>
        <taxon>Xylariomycetidae</taxon>
        <taxon>Amphisphaeriales</taxon>
        <taxon>Apiosporaceae</taxon>
        <taxon>Arthrinium</taxon>
    </lineage>
</organism>
<dbReference type="AlphaFoldDB" id="A0A5A4RH71"/>
<dbReference type="Gene3D" id="1.10.10.800">
    <property type="match status" value="1"/>
</dbReference>
<dbReference type="SMR" id="A0A5A4RH71"/>
<dbReference type="SUPFAM" id="SSF53474">
    <property type="entry name" value="alpha/beta-Hydrolases"/>
    <property type="match status" value="1"/>
</dbReference>
<evidence type="ECO:0000256" key="1">
    <source>
        <dbReference type="ARBA" id="ARBA00029464"/>
    </source>
</evidence>